<dbReference type="SUPFAM" id="SSF53850">
    <property type="entry name" value="Periplasmic binding protein-like II"/>
    <property type="match status" value="1"/>
</dbReference>
<comment type="caution">
    <text evidence="3">The sequence shown here is derived from an EMBL/GenBank/DDBJ whole genome shotgun (WGS) entry which is preliminary data.</text>
</comment>
<dbReference type="RefSeq" id="WP_284251715.1">
    <property type="nucleotide sequence ID" value="NZ_BSUM01000001.1"/>
</dbReference>
<evidence type="ECO:0000259" key="2">
    <source>
        <dbReference type="Pfam" id="PF09084"/>
    </source>
</evidence>
<evidence type="ECO:0000313" key="4">
    <source>
        <dbReference type="Proteomes" id="UP001157161"/>
    </source>
</evidence>
<dbReference type="PROSITE" id="PS51257">
    <property type="entry name" value="PROKAR_LIPOPROTEIN"/>
    <property type="match status" value="1"/>
</dbReference>
<dbReference type="Gene3D" id="3.40.190.10">
    <property type="entry name" value="Periplasmic binding protein-like II"/>
    <property type="match status" value="2"/>
</dbReference>
<dbReference type="AlphaFoldDB" id="A0AA38CUX0"/>
<feature type="domain" description="SsuA/THI5-like" evidence="2">
    <location>
        <begin position="59"/>
        <end position="251"/>
    </location>
</feature>
<feature type="signal peptide" evidence="1">
    <location>
        <begin position="1"/>
        <end position="26"/>
    </location>
</feature>
<keyword evidence="1" id="KW-0732">Signal</keyword>
<dbReference type="Proteomes" id="UP001157161">
    <property type="component" value="Unassembled WGS sequence"/>
</dbReference>
<dbReference type="InterPro" id="IPR015168">
    <property type="entry name" value="SsuA/THI5"/>
</dbReference>
<reference evidence="3" key="2">
    <citation type="submission" date="2023-02" db="EMBL/GenBank/DDBJ databases">
        <authorList>
            <person name="Sun Q."/>
            <person name="Mori K."/>
        </authorList>
    </citation>
    <scope>NUCLEOTIDE SEQUENCE</scope>
    <source>
        <strain evidence="3">NBRC 112290</strain>
    </source>
</reference>
<accession>A0AA38CUX0</accession>
<feature type="chain" id="PRO_5041466876" description="SsuA/THI5-like domain-containing protein" evidence="1">
    <location>
        <begin position="27"/>
        <end position="323"/>
    </location>
</feature>
<dbReference type="PANTHER" id="PTHR30024:SF42">
    <property type="entry name" value="ALIPHATIC SULFONATES-BINDING PROTEIN-RELATED"/>
    <property type="match status" value="1"/>
</dbReference>
<gene>
    <name evidence="3" type="ORF">GCM10025875_30160</name>
</gene>
<dbReference type="PANTHER" id="PTHR30024">
    <property type="entry name" value="ALIPHATIC SULFONATES-BINDING PROTEIN-RELATED"/>
    <property type="match status" value="1"/>
</dbReference>
<reference evidence="3" key="1">
    <citation type="journal article" date="2014" name="Int. J. Syst. Evol. Microbiol.">
        <title>Complete genome sequence of Corynebacterium casei LMG S-19264T (=DSM 44701T), isolated from a smear-ripened cheese.</title>
        <authorList>
            <consortium name="US DOE Joint Genome Institute (JGI-PGF)"/>
            <person name="Walter F."/>
            <person name="Albersmeier A."/>
            <person name="Kalinowski J."/>
            <person name="Ruckert C."/>
        </authorList>
    </citation>
    <scope>NUCLEOTIDE SEQUENCE</scope>
    <source>
        <strain evidence="3">NBRC 112290</strain>
    </source>
</reference>
<dbReference type="Pfam" id="PF09084">
    <property type="entry name" value="NMT1"/>
    <property type="match status" value="1"/>
</dbReference>
<protein>
    <recommendedName>
        <fullName evidence="2">SsuA/THI5-like domain-containing protein</fullName>
    </recommendedName>
</protein>
<proteinExistence type="predicted"/>
<dbReference type="EMBL" id="BSUM01000001">
    <property type="protein sequence ID" value="GMA33024.1"/>
    <property type="molecule type" value="Genomic_DNA"/>
</dbReference>
<evidence type="ECO:0000256" key="1">
    <source>
        <dbReference type="SAM" id="SignalP"/>
    </source>
</evidence>
<sequence>MKTRPALSALAALALTVVLSSCSVDGGTTSAADDEPGSLTVGTLRAQPHLYTPHFYQQFAPEGTDVEIVLFDTSTDIKNAVVSGSIDVGVTGAASVIAGVSQGEGVTIVASSADGGTRIVADPAIATVEDLRGATVGYPMGATQEILLKRTLEAQGLDPESDVELVNLPFSDMAAALGSGQVDAFISAEVGPSIAIDAGAHELVSAYDTPIQRTNIVLAVATDLVESDPERVQEIVDMHVAATELMADDPQVWADGLVETFSLEPSVVATAIENIWPRWELDADWVAGLQAMNEEMAAFGQTSQEADPEALVDTTFVDASDEG</sequence>
<name>A0AA38CUX0_9MICO</name>
<evidence type="ECO:0000313" key="3">
    <source>
        <dbReference type="EMBL" id="GMA33024.1"/>
    </source>
</evidence>
<keyword evidence="4" id="KW-1185">Reference proteome</keyword>
<organism evidence="3 4">
    <name type="scientific">Litorihabitans aurantiacus</name>
    <dbReference type="NCBI Taxonomy" id="1930061"/>
    <lineage>
        <taxon>Bacteria</taxon>
        <taxon>Bacillati</taxon>
        <taxon>Actinomycetota</taxon>
        <taxon>Actinomycetes</taxon>
        <taxon>Micrococcales</taxon>
        <taxon>Beutenbergiaceae</taxon>
        <taxon>Litorihabitans</taxon>
    </lineage>
</organism>